<keyword evidence="4" id="KW-0735">Signal-anchor</keyword>
<evidence type="ECO:0000259" key="7">
    <source>
        <dbReference type="Pfam" id="PF03016"/>
    </source>
</evidence>
<evidence type="ECO:0000256" key="2">
    <source>
        <dbReference type="ARBA" id="ARBA00010271"/>
    </source>
</evidence>
<feature type="transmembrane region" description="Helical" evidence="6">
    <location>
        <begin position="23"/>
        <end position="48"/>
    </location>
</feature>
<comment type="subcellular location">
    <subcellularLocation>
        <location evidence="1">Golgi apparatus membrane</location>
        <topology evidence="1">Single-pass type II membrane protein</topology>
    </subcellularLocation>
</comment>
<evidence type="ECO:0000256" key="1">
    <source>
        <dbReference type="ARBA" id="ARBA00004323"/>
    </source>
</evidence>
<evidence type="ECO:0000256" key="6">
    <source>
        <dbReference type="SAM" id="Phobius"/>
    </source>
</evidence>
<protein>
    <recommendedName>
        <fullName evidence="7">Exostosin GT47 domain-containing protein</fullName>
    </recommendedName>
</protein>
<organism evidence="8 9">
    <name type="scientific">Fraxinus pennsylvanica</name>
    <dbReference type="NCBI Taxonomy" id="56036"/>
    <lineage>
        <taxon>Eukaryota</taxon>
        <taxon>Viridiplantae</taxon>
        <taxon>Streptophyta</taxon>
        <taxon>Embryophyta</taxon>
        <taxon>Tracheophyta</taxon>
        <taxon>Spermatophyta</taxon>
        <taxon>Magnoliopsida</taxon>
        <taxon>eudicotyledons</taxon>
        <taxon>Gunneridae</taxon>
        <taxon>Pentapetalae</taxon>
        <taxon>asterids</taxon>
        <taxon>lamiids</taxon>
        <taxon>Lamiales</taxon>
        <taxon>Oleaceae</taxon>
        <taxon>Oleeae</taxon>
        <taxon>Fraxinus</taxon>
    </lineage>
</organism>
<keyword evidence="6" id="KW-0472">Membrane</keyword>
<name>A0AAD2DIM8_9LAMI</name>
<dbReference type="Pfam" id="PF03016">
    <property type="entry name" value="Exostosin_GT47"/>
    <property type="match status" value="1"/>
</dbReference>
<dbReference type="Proteomes" id="UP000834106">
    <property type="component" value="Chromosome 2"/>
</dbReference>
<dbReference type="EMBL" id="OU503037">
    <property type="protein sequence ID" value="CAI9755439.1"/>
    <property type="molecule type" value="Genomic_DNA"/>
</dbReference>
<keyword evidence="3" id="KW-0808">Transferase</keyword>
<dbReference type="InterPro" id="IPR040911">
    <property type="entry name" value="Exostosin_GT47"/>
</dbReference>
<evidence type="ECO:0000256" key="5">
    <source>
        <dbReference type="ARBA" id="ARBA00023034"/>
    </source>
</evidence>
<keyword evidence="5" id="KW-0333">Golgi apparatus</keyword>
<reference evidence="8" key="1">
    <citation type="submission" date="2023-05" db="EMBL/GenBank/DDBJ databases">
        <authorList>
            <person name="Huff M."/>
        </authorList>
    </citation>
    <scope>NUCLEOTIDE SEQUENCE</scope>
</reference>
<evidence type="ECO:0000256" key="4">
    <source>
        <dbReference type="ARBA" id="ARBA00022968"/>
    </source>
</evidence>
<gene>
    <name evidence="8" type="ORF">FPE_LOCUS2870</name>
</gene>
<dbReference type="InterPro" id="IPR004263">
    <property type="entry name" value="Exostosin"/>
</dbReference>
<dbReference type="AlphaFoldDB" id="A0AAD2DIM8"/>
<keyword evidence="3" id="KW-0328">Glycosyltransferase</keyword>
<keyword evidence="6" id="KW-1133">Transmembrane helix</keyword>
<keyword evidence="9" id="KW-1185">Reference proteome</keyword>
<comment type="similarity">
    <text evidence="2">Belongs to the glycosyltransferase 47 family.</text>
</comment>
<dbReference type="PANTHER" id="PTHR11062:SF117">
    <property type="entry name" value="XYLOGLUCAN-SPECIFIC GALACTURONOSYLTRANSFERASE 1"/>
    <property type="match status" value="1"/>
</dbReference>
<feature type="domain" description="Exostosin GT47" evidence="7">
    <location>
        <begin position="198"/>
        <end position="528"/>
    </location>
</feature>
<keyword evidence="6" id="KW-0812">Transmembrane</keyword>
<evidence type="ECO:0000313" key="9">
    <source>
        <dbReference type="Proteomes" id="UP000834106"/>
    </source>
</evidence>
<dbReference type="PANTHER" id="PTHR11062">
    <property type="entry name" value="EXOSTOSIN HEPARAN SULFATE GLYCOSYLTRANSFERASE -RELATED"/>
    <property type="match status" value="1"/>
</dbReference>
<sequence length="586" mass="67350">MAISVSKRKSKLSKRFQENDQSFFYSLLAKVFFRIPGVIFLLILIYIWSSSTSMISGNVVHLCVSSRKLNNLYCLSAGTQPSFEIPVSLVNESHISTSNGEVGNVNKVADFEVKSSISTQPSFEIPVSLGNDSYIPAGDVEGRNVQKVVDYELKSSISAVRNYTDRGGNEALTDAYKDVEEQIQVHRSWASDSDHESCDGRGIYVYELPPKFNKDLLAQCRDMIPWMDFCRFLSNKALGEPIQKLGKGWYHTHQYSLEPIFHARILKHPCRVFDPNGAKLFYVPYYGGLDILRWHFKNVTDDVKDSLGSDLVRWLKSQGPWYRNLGKDHVFVLGKISWDFRRSEKSSWGTRFLELDEMQNPIKLLIERQPWHINDIGLPHPTYFHPHTDDDIVSWQLKIIKSNRKSLVSFAGAARPDSPNNIRSILIQQCISTSNGECKFLNYTPGIYDQPESIIELFTESEFCLQPPGDSPTRKSVFDSLISGCIPVLFNPLTAYYQYPWHLPQEVDKYSIFIDENELRNKSVNVVERLMRIPSRVRENMRRYIVYELLPGLVYGDSNSKFDKFQDAFSITVNNLLQRLKRLNEL</sequence>
<evidence type="ECO:0000256" key="3">
    <source>
        <dbReference type="ARBA" id="ARBA00022676"/>
    </source>
</evidence>
<accession>A0AAD2DIM8</accession>
<dbReference type="GO" id="GO:0000139">
    <property type="term" value="C:Golgi membrane"/>
    <property type="evidence" value="ECO:0007669"/>
    <property type="project" value="UniProtKB-SubCell"/>
</dbReference>
<proteinExistence type="inferred from homology"/>
<evidence type="ECO:0000313" key="8">
    <source>
        <dbReference type="EMBL" id="CAI9755439.1"/>
    </source>
</evidence>
<dbReference type="GO" id="GO:0016757">
    <property type="term" value="F:glycosyltransferase activity"/>
    <property type="evidence" value="ECO:0007669"/>
    <property type="project" value="UniProtKB-KW"/>
</dbReference>